<accession>A0ACC0CF82</accession>
<evidence type="ECO:0000313" key="2">
    <source>
        <dbReference type="Proteomes" id="UP001060085"/>
    </source>
</evidence>
<keyword evidence="2" id="KW-1185">Reference proteome</keyword>
<dbReference type="Proteomes" id="UP001060085">
    <property type="component" value="Linkage Group LG01"/>
</dbReference>
<comment type="caution">
    <text evidence="1">The sequence shown here is derived from an EMBL/GenBank/DDBJ whole genome shotgun (WGS) entry which is preliminary data.</text>
</comment>
<sequence>MHKKSLDDDLQRSKRSLKITRLYEDEMTNLKTLKTKRMVRDSFMRFVASGICEMLESSLKASLSCTRNSLLIILLVTTVLASYEETKPKGPIKVNVVITSGLPAGSKTMFVHCTMDSQDLGNRPLAPGAVYQWSYVPLPRPKEQQCSCDFNWDWKSALIEVAGDLSTCHGGMSPCSWIYTRLAFLAGRDVWALLLFSAIGKFSHGFPVLDTETLKTVDPFVAGWFLSAYFLADYSEDDRGMNGQSEAIAAILTSWAFGIPELFYEFFNDAWNFAPNDIIYSGEHSGGKSVWSTGSVCCCCCSGPSSSVHIAAIGTAIPTVAAMSSSSYHEIGVLAPPIWVSNHLIAALCEVPDFLANGTDRDLLLMGSSHKGYFDFFVSSK</sequence>
<reference evidence="2" key="1">
    <citation type="journal article" date="2023" name="Nat. Plants">
        <title>Single-cell RNA sequencing provides a high-resolution roadmap for understanding the multicellular compartmentation of specialized metabolism.</title>
        <authorList>
            <person name="Sun S."/>
            <person name="Shen X."/>
            <person name="Li Y."/>
            <person name="Li Y."/>
            <person name="Wang S."/>
            <person name="Li R."/>
            <person name="Zhang H."/>
            <person name="Shen G."/>
            <person name="Guo B."/>
            <person name="Wei J."/>
            <person name="Xu J."/>
            <person name="St-Pierre B."/>
            <person name="Chen S."/>
            <person name="Sun C."/>
        </authorList>
    </citation>
    <scope>NUCLEOTIDE SEQUENCE [LARGE SCALE GENOMIC DNA]</scope>
</reference>
<protein>
    <submittedName>
        <fullName evidence="1">Uncharacterized protein</fullName>
    </submittedName>
</protein>
<evidence type="ECO:0000313" key="1">
    <source>
        <dbReference type="EMBL" id="KAI5683614.1"/>
    </source>
</evidence>
<organism evidence="1 2">
    <name type="scientific">Catharanthus roseus</name>
    <name type="common">Madagascar periwinkle</name>
    <name type="synonym">Vinca rosea</name>
    <dbReference type="NCBI Taxonomy" id="4058"/>
    <lineage>
        <taxon>Eukaryota</taxon>
        <taxon>Viridiplantae</taxon>
        <taxon>Streptophyta</taxon>
        <taxon>Embryophyta</taxon>
        <taxon>Tracheophyta</taxon>
        <taxon>Spermatophyta</taxon>
        <taxon>Magnoliopsida</taxon>
        <taxon>eudicotyledons</taxon>
        <taxon>Gunneridae</taxon>
        <taxon>Pentapetalae</taxon>
        <taxon>asterids</taxon>
        <taxon>lamiids</taxon>
        <taxon>Gentianales</taxon>
        <taxon>Apocynaceae</taxon>
        <taxon>Rauvolfioideae</taxon>
        <taxon>Vinceae</taxon>
        <taxon>Catharanthinae</taxon>
        <taxon>Catharanthus</taxon>
    </lineage>
</organism>
<name>A0ACC0CF82_CATRO</name>
<gene>
    <name evidence="1" type="ORF">M9H77_04842</name>
</gene>
<proteinExistence type="predicted"/>
<dbReference type="EMBL" id="CM044701">
    <property type="protein sequence ID" value="KAI5683614.1"/>
    <property type="molecule type" value="Genomic_DNA"/>
</dbReference>